<gene>
    <name evidence="1" type="ORF">N658DRAFT_569172</name>
</gene>
<name>A0AAN6SXN6_9PEZI</name>
<keyword evidence="2" id="KW-1185">Reference proteome</keyword>
<comment type="caution">
    <text evidence="1">The sequence shown here is derived from an EMBL/GenBank/DDBJ whole genome shotgun (WGS) entry which is preliminary data.</text>
</comment>
<protein>
    <submittedName>
        <fullName evidence="1">Uncharacterized protein</fullName>
    </submittedName>
</protein>
<sequence>MSPGPVVHWHHEYKGVLSHRRHQAILTAYSWDAETGRERSVPATKFVRLPPHIRHRIYLYTGVVRFDGHACTYCLDGLKESRRERSRCAPPPSRNFTGLLLSCRTLYTETVALLYSANRFVIFYSPAHNGSLGLKPLRALSPAALASLTSLKIVLNGSSCHQPTDSHNYPPGCCCCVASERKWVDAPYCDSKYHPTVHRRPLLDLTVDPDLASAKLATEPMFREWYETATYLSSCISVGRLELSLHRGYYQTCRPPCTNPQGGCPPDIHDGCRRIHCTSYVDPPDPFERHPAFFCRRRPSAFTSTCRCWAPSTDLFLICRVLCRDAQFVFFSRNRFIVHDFRALMPWDLPNVHTTRYYPYERLFASEFLRDIIPVHCLADLRFLELVFPPYVPHGWPNSERAAISDWCDTVDWIRDKINAPALTLSLAMVDFHRHDVPNLRRDLTRDHGNQIIKGYSSILRCLRPLARDSDDGLAGIYIQPAYHFRWAPDAIRRMQRDHYWLAKRSRISRSMPRGSGAEEEQLATLV</sequence>
<reference evidence="1" key="1">
    <citation type="journal article" date="2023" name="Mol. Phylogenet. Evol.">
        <title>Genome-scale phylogeny and comparative genomics of the fungal order Sordariales.</title>
        <authorList>
            <person name="Hensen N."/>
            <person name="Bonometti L."/>
            <person name="Westerberg I."/>
            <person name="Brannstrom I.O."/>
            <person name="Guillou S."/>
            <person name="Cros-Aarteil S."/>
            <person name="Calhoun S."/>
            <person name="Haridas S."/>
            <person name="Kuo A."/>
            <person name="Mondo S."/>
            <person name="Pangilinan J."/>
            <person name="Riley R."/>
            <person name="LaButti K."/>
            <person name="Andreopoulos B."/>
            <person name="Lipzen A."/>
            <person name="Chen C."/>
            <person name="Yan M."/>
            <person name="Daum C."/>
            <person name="Ng V."/>
            <person name="Clum A."/>
            <person name="Steindorff A."/>
            <person name="Ohm R.A."/>
            <person name="Martin F."/>
            <person name="Silar P."/>
            <person name="Natvig D.O."/>
            <person name="Lalanne C."/>
            <person name="Gautier V."/>
            <person name="Ament-Velasquez S.L."/>
            <person name="Kruys A."/>
            <person name="Hutchinson M.I."/>
            <person name="Powell A.J."/>
            <person name="Barry K."/>
            <person name="Miller A.N."/>
            <person name="Grigoriev I.V."/>
            <person name="Debuchy R."/>
            <person name="Gladieux P."/>
            <person name="Hiltunen Thoren M."/>
            <person name="Johannesson H."/>
        </authorList>
    </citation>
    <scope>NUCLEOTIDE SEQUENCE</scope>
    <source>
        <strain evidence="1">CBS 757.83</strain>
    </source>
</reference>
<dbReference type="PANTHER" id="PTHR42085:SF2">
    <property type="entry name" value="F-BOX DOMAIN-CONTAINING PROTEIN"/>
    <property type="match status" value="1"/>
</dbReference>
<proteinExistence type="predicted"/>
<dbReference type="AlphaFoldDB" id="A0AAN6SXN6"/>
<dbReference type="EMBL" id="MU863670">
    <property type="protein sequence ID" value="KAK4097660.1"/>
    <property type="molecule type" value="Genomic_DNA"/>
</dbReference>
<organism evidence="1 2">
    <name type="scientific">Parathielavia hyrcaniae</name>
    <dbReference type="NCBI Taxonomy" id="113614"/>
    <lineage>
        <taxon>Eukaryota</taxon>
        <taxon>Fungi</taxon>
        <taxon>Dikarya</taxon>
        <taxon>Ascomycota</taxon>
        <taxon>Pezizomycotina</taxon>
        <taxon>Sordariomycetes</taxon>
        <taxon>Sordariomycetidae</taxon>
        <taxon>Sordariales</taxon>
        <taxon>Chaetomiaceae</taxon>
        <taxon>Parathielavia</taxon>
    </lineage>
</organism>
<dbReference type="Proteomes" id="UP001305647">
    <property type="component" value="Unassembled WGS sequence"/>
</dbReference>
<dbReference type="InterPro" id="IPR038883">
    <property type="entry name" value="AN11006-like"/>
</dbReference>
<reference evidence="1" key="2">
    <citation type="submission" date="2023-05" db="EMBL/GenBank/DDBJ databases">
        <authorList>
            <consortium name="Lawrence Berkeley National Laboratory"/>
            <person name="Steindorff A."/>
            <person name="Hensen N."/>
            <person name="Bonometti L."/>
            <person name="Westerberg I."/>
            <person name="Brannstrom I.O."/>
            <person name="Guillou S."/>
            <person name="Cros-Aarteil S."/>
            <person name="Calhoun S."/>
            <person name="Haridas S."/>
            <person name="Kuo A."/>
            <person name="Mondo S."/>
            <person name="Pangilinan J."/>
            <person name="Riley R."/>
            <person name="Labutti K."/>
            <person name="Andreopoulos B."/>
            <person name="Lipzen A."/>
            <person name="Chen C."/>
            <person name="Yanf M."/>
            <person name="Daum C."/>
            <person name="Ng V."/>
            <person name="Clum A."/>
            <person name="Ohm R."/>
            <person name="Martin F."/>
            <person name="Silar P."/>
            <person name="Natvig D."/>
            <person name="Lalanne C."/>
            <person name="Gautier V."/>
            <person name="Ament-Velasquez S.L."/>
            <person name="Kruys A."/>
            <person name="Hutchinson M.I."/>
            <person name="Powell A.J."/>
            <person name="Barry K."/>
            <person name="Miller A.N."/>
            <person name="Grigoriev I.V."/>
            <person name="Debuchy R."/>
            <person name="Gladieux P."/>
            <person name="Thoren M.H."/>
            <person name="Johannesson H."/>
        </authorList>
    </citation>
    <scope>NUCLEOTIDE SEQUENCE</scope>
    <source>
        <strain evidence="1">CBS 757.83</strain>
    </source>
</reference>
<evidence type="ECO:0000313" key="2">
    <source>
        <dbReference type="Proteomes" id="UP001305647"/>
    </source>
</evidence>
<accession>A0AAN6SXN6</accession>
<evidence type="ECO:0000313" key="1">
    <source>
        <dbReference type="EMBL" id="KAK4097660.1"/>
    </source>
</evidence>
<dbReference type="PANTHER" id="PTHR42085">
    <property type="entry name" value="F-BOX DOMAIN-CONTAINING PROTEIN"/>
    <property type="match status" value="1"/>
</dbReference>